<sequence>MYNIGPRLTIELSPFQTRHTVAPGPARSAASMSRLCGTTRPWCL</sequence>
<accession>A0ACC3YZ31</accession>
<evidence type="ECO:0000313" key="1">
    <source>
        <dbReference type="EMBL" id="KAL0937152.1"/>
    </source>
</evidence>
<gene>
    <name evidence="1" type="ORF">CTRU02_206883</name>
</gene>
<proteinExistence type="predicted"/>
<protein>
    <submittedName>
        <fullName evidence="1">Uncharacterized protein</fullName>
    </submittedName>
</protein>
<reference evidence="1 2" key="1">
    <citation type="journal article" date="2020" name="Phytopathology">
        <title>Genome Sequence Resources of Colletotrichum truncatum, C. plurivorum, C. musicola, and C. sojae: Four Species Pathogenic to Soybean (Glycine max).</title>
        <authorList>
            <person name="Rogerio F."/>
            <person name="Boufleur T.R."/>
            <person name="Ciampi-Guillardi M."/>
            <person name="Sukno S.A."/>
            <person name="Thon M.R."/>
            <person name="Massola Junior N.S."/>
            <person name="Baroncelli R."/>
        </authorList>
    </citation>
    <scope>NUCLEOTIDE SEQUENCE [LARGE SCALE GENOMIC DNA]</scope>
    <source>
        <strain evidence="1 2">CMES1059</strain>
    </source>
</reference>
<dbReference type="Proteomes" id="UP000805649">
    <property type="component" value="Unassembled WGS sequence"/>
</dbReference>
<keyword evidence="2" id="KW-1185">Reference proteome</keyword>
<organism evidence="1 2">
    <name type="scientific">Colletotrichum truncatum</name>
    <name type="common">Anthracnose fungus</name>
    <name type="synonym">Colletotrichum capsici</name>
    <dbReference type="NCBI Taxonomy" id="5467"/>
    <lineage>
        <taxon>Eukaryota</taxon>
        <taxon>Fungi</taxon>
        <taxon>Dikarya</taxon>
        <taxon>Ascomycota</taxon>
        <taxon>Pezizomycotina</taxon>
        <taxon>Sordariomycetes</taxon>
        <taxon>Hypocreomycetidae</taxon>
        <taxon>Glomerellales</taxon>
        <taxon>Glomerellaceae</taxon>
        <taxon>Colletotrichum</taxon>
        <taxon>Colletotrichum truncatum species complex</taxon>
    </lineage>
</organism>
<evidence type="ECO:0000313" key="2">
    <source>
        <dbReference type="Proteomes" id="UP000805649"/>
    </source>
</evidence>
<comment type="caution">
    <text evidence="1">The sequence shown here is derived from an EMBL/GenBank/DDBJ whole genome shotgun (WGS) entry which is preliminary data.</text>
</comment>
<dbReference type="EMBL" id="VUJX02000004">
    <property type="protein sequence ID" value="KAL0937152.1"/>
    <property type="molecule type" value="Genomic_DNA"/>
</dbReference>
<name>A0ACC3YZ31_COLTU</name>